<comment type="caution">
    <text evidence="3">The sequence shown here is derived from an EMBL/GenBank/DDBJ whole genome shotgun (WGS) entry which is preliminary data.</text>
</comment>
<evidence type="ECO:0000313" key="4">
    <source>
        <dbReference type="Proteomes" id="UP001165079"/>
    </source>
</evidence>
<keyword evidence="2" id="KW-0472">Membrane</keyword>
<evidence type="ECO:0000313" key="3">
    <source>
        <dbReference type="EMBL" id="GLZ77115.1"/>
    </source>
</evidence>
<feature type="transmembrane region" description="Helical" evidence="2">
    <location>
        <begin position="86"/>
        <end position="105"/>
    </location>
</feature>
<keyword evidence="2" id="KW-1133">Transmembrane helix</keyword>
<dbReference type="EMBL" id="BSTX01000001">
    <property type="protein sequence ID" value="GLZ77115.1"/>
    <property type="molecule type" value="Genomic_DNA"/>
</dbReference>
<name>A0A9W6SJJ0_9ACTN</name>
<sequence>MPTRDDLIAHRMAAVEDALRDVPPIARERLLARLAEDLTVEPPAPPRPPRPGVRPGRARGLDERIGTVLGFRTGTDYLYALRPALWLLRALVAGMGLFLLLGAAMNAPDEAWPTVLALGGLAGLALLVPSVRIGRAGRPLAEHLGTLAAAVILALALFATG</sequence>
<keyword evidence="2" id="KW-0812">Transmembrane</keyword>
<dbReference type="AlphaFoldDB" id="A0A9W6SJJ0"/>
<reference evidence="3" key="1">
    <citation type="submission" date="2023-03" db="EMBL/GenBank/DDBJ databases">
        <title>Actinorhabdospora filicis NBRC 111898.</title>
        <authorList>
            <person name="Ichikawa N."/>
            <person name="Sato H."/>
            <person name="Tonouchi N."/>
        </authorList>
    </citation>
    <scope>NUCLEOTIDE SEQUENCE</scope>
    <source>
        <strain evidence="3">NBRC 111898</strain>
    </source>
</reference>
<protein>
    <submittedName>
        <fullName evidence="3">Uncharacterized protein</fullName>
    </submittedName>
</protein>
<evidence type="ECO:0000256" key="2">
    <source>
        <dbReference type="SAM" id="Phobius"/>
    </source>
</evidence>
<organism evidence="3 4">
    <name type="scientific">Actinorhabdospora filicis</name>
    <dbReference type="NCBI Taxonomy" id="1785913"/>
    <lineage>
        <taxon>Bacteria</taxon>
        <taxon>Bacillati</taxon>
        <taxon>Actinomycetota</taxon>
        <taxon>Actinomycetes</taxon>
        <taxon>Micromonosporales</taxon>
        <taxon>Micromonosporaceae</taxon>
        <taxon>Actinorhabdospora</taxon>
    </lineage>
</organism>
<feature type="transmembrane region" description="Helical" evidence="2">
    <location>
        <begin position="111"/>
        <end position="128"/>
    </location>
</feature>
<feature type="region of interest" description="Disordered" evidence="1">
    <location>
        <begin position="37"/>
        <end position="59"/>
    </location>
</feature>
<gene>
    <name evidence="3" type="ORF">Afil01_19220</name>
</gene>
<keyword evidence="4" id="KW-1185">Reference proteome</keyword>
<evidence type="ECO:0000256" key="1">
    <source>
        <dbReference type="SAM" id="MobiDB-lite"/>
    </source>
</evidence>
<feature type="compositionally biased region" description="Pro residues" evidence="1">
    <location>
        <begin position="42"/>
        <end position="52"/>
    </location>
</feature>
<feature type="transmembrane region" description="Helical" evidence="2">
    <location>
        <begin position="140"/>
        <end position="159"/>
    </location>
</feature>
<proteinExistence type="predicted"/>
<accession>A0A9W6SJJ0</accession>
<dbReference type="RefSeq" id="WP_285662248.1">
    <property type="nucleotide sequence ID" value="NZ_BSTX01000001.1"/>
</dbReference>
<dbReference type="Proteomes" id="UP001165079">
    <property type="component" value="Unassembled WGS sequence"/>
</dbReference>